<keyword evidence="2" id="KW-1185">Reference proteome</keyword>
<dbReference type="KEGG" id="xak:KIMC2_16560"/>
<dbReference type="AlphaFoldDB" id="A0AAU9DN21"/>
<name>A0AAU9DN21_9LACO</name>
<dbReference type="EMBL" id="AP026801">
    <property type="protein sequence ID" value="BDR57094.1"/>
    <property type="molecule type" value="Genomic_DNA"/>
</dbReference>
<proteinExistence type="predicted"/>
<evidence type="ECO:0000313" key="1">
    <source>
        <dbReference type="EMBL" id="BDR57094.1"/>
    </source>
</evidence>
<accession>A0AAU9DN21</accession>
<sequence>MKLVKKLGYIAVLLSGILVLTFALNFKQQSKAADFPTNIAIENNGSDFRGGAFS</sequence>
<gene>
    <name evidence="1" type="ORF">KIMC2_16560</name>
</gene>
<evidence type="ECO:0000313" key="2">
    <source>
        <dbReference type="Proteomes" id="UP001321804"/>
    </source>
</evidence>
<dbReference type="RefSeq" id="WP_317695852.1">
    <property type="nucleotide sequence ID" value="NZ_AP026801.1"/>
</dbReference>
<protein>
    <recommendedName>
        <fullName evidence="3">Phr family secreted Rap phosphatase inhibitor</fullName>
    </recommendedName>
</protein>
<evidence type="ECO:0008006" key="3">
    <source>
        <dbReference type="Google" id="ProtNLM"/>
    </source>
</evidence>
<organism evidence="1 2">
    <name type="scientific">Xylocopilactobacillus apis</name>
    <dbReference type="NCBI Taxonomy" id="2932183"/>
    <lineage>
        <taxon>Bacteria</taxon>
        <taxon>Bacillati</taxon>
        <taxon>Bacillota</taxon>
        <taxon>Bacilli</taxon>
        <taxon>Lactobacillales</taxon>
        <taxon>Lactobacillaceae</taxon>
        <taxon>Xylocopilactobacillus</taxon>
    </lineage>
</organism>
<reference evidence="1 2" key="1">
    <citation type="journal article" date="2023" name="Microbiol. Spectr.">
        <title>Symbiosis of Carpenter Bees with Uncharacterized Lactic Acid Bacteria Showing NAD Auxotrophy.</title>
        <authorList>
            <person name="Kawasaki S."/>
            <person name="Ozawa K."/>
            <person name="Mori T."/>
            <person name="Yamamoto A."/>
            <person name="Ito M."/>
            <person name="Ohkuma M."/>
            <person name="Sakamoto M."/>
            <person name="Matsutani M."/>
        </authorList>
    </citation>
    <scope>NUCLEOTIDE SEQUENCE [LARGE SCALE GENOMIC DNA]</scope>
    <source>
        <strain evidence="1 2">KimC2</strain>
    </source>
</reference>
<dbReference type="Proteomes" id="UP001321804">
    <property type="component" value="Chromosome"/>
</dbReference>